<dbReference type="InterPro" id="IPR022781">
    <property type="entry name" value="Flagellar_biosynth_FliO"/>
</dbReference>
<evidence type="ECO:0000256" key="4">
    <source>
        <dbReference type="ARBA" id="ARBA00023136"/>
    </source>
</evidence>
<keyword evidence="2" id="KW-0812">Transmembrane</keyword>
<dbReference type="NCBIfam" id="TIGR03500">
    <property type="entry name" value="FliO_TIGR"/>
    <property type="match status" value="1"/>
</dbReference>
<gene>
    <name evidence="7" type="ORF">GCM10025863_18130</name>
</gene>
<name>A0ABM8FUM9_9MICO</name>
<keyword evidence="1 5" id="KW-1003">Cell membrane</keyword>
<evidence type="ECO:0000256" key="1">
    <source>
        <dbReference type="ARBA" id="ARBA00022475"/>
    </source>
</evidence>
<dbReference type="Pfam" id="PF04347">
    <property type="entry name" value="FliO"/>
    <property type="match status" value="1"/>
</dbReference>
<evidence type="ECO:0000256" key="2">
    <source>
        <dbReference type="ARBA" id="ARBA00022692"/>
    </source>
</evidence>
<evidence type="ECO:0000256" key="6">
    <source>
        <dbReference type="SAM" id="MobiDB-lite"/>
    </source>
</evidence>
<comment type="subcellular location">
    <subcellularLocation>
        <location evidence="5">Cell membrane</location>
    </subcellularLocation>
    <subcellularLocation>
        <location evidence="5">Bacterial flagellum basal body</location>
    </subcellularLocation>
</comment>
<keyword evidence="8" id="KW-1185">Reference proteome</keyword>
<dbReference type="RefSeq" id="WP_286299166.1">
    <property type="nucleotide sequence ID" value="NZ_AP027728.1"/>
</dbReference>
<evidence type="ECO:0000256" key="3">
    <source>
        <dbReference type="ARBA" id="ARBA00022989"/>
    </source>
</evidence>
<feature type="region of interest" description="Disordered" evidence="6">
    <location>
        <begin position="105"/>
        <end position="127"/>
    </location>
</feature>
<evidence type="ECO:0000313" key="8">
    <source>
        <dbReference type="Proteomes" id="UP001321543"/>
    </source>
</evidence>
<evidence type="ECO:0000313" key="7">
    <source>
        <dbReference type="EMBL" id="BDZ39199.1"/>
    </source>
</evidence>
<dbReference type="Proteomes" id="UP001321543">
    <property type="component" value="Chromosome"/>
</dbReference>
<proteinExistence type="inferred from homology"/>
<keyword evidence="3" id="KW-1133">Transmembrane helix</keyword>
<protein>
    <recommendedName>
        <fullName evidence="5">Flagellar protein</fullName>
    </recommendedName>
</protein>
<keyword evidence="5" id="KW-0975">Bacterial flagellum</keyword>
<keyword evidence="4" id="KW-0472">Membrane</keyword>
<reference evidence="8" key="1">
    <citation type="journal article" date="2019" name="Int. J. Syst. Evol. Microbiol.">
        <title>The Global Catalogue of Microorganisms (GCM) 10K type strain sequencing project: providing services to taxonomists for standard genome sequencing and annotation.</title>
        <authorList>
            <consortium name="The Broad Institute Genomics Platform"/>
            <consortium name="The Broad Institute Genome Sequencing Center for Infectious Disease"/>
            <person name="Wu L."/>
            <person name="Ma J."/>
        </authorList>
    </citation>
    <scope>NUCLEOTIDE SEQUENCE [LARGE SCALE GENOMIC DNA]</scope>
    <source>
        <strain evidence="8">NBRC 106310</strain>
    </source>
</reference>
<dbReference type="EMBL" id="AP027728">
    <property type="protein sequence ID" value="BDZ39199.1"/>
    <property type="molecule type" value="Genomic_DNA"/>
</dbReference>
<organism evidence="7 8">
    <name type="scientific">Microbacterium suwonense</name>
    <dbReference type="NCBI Taxonomy" id="683047"/>
    <lineage>
        <taxon>Bacteria</taxon>
        <taxon>Bacillati</taxon>
        <taxon>Actinomycetota</taxon>
        <taxon>Actinomycetes</taxon>
        <taxon>Micrococcales</taxon>
        <taxon>Microbacteriaceae</taxon>
        <taxon>Microbacterium</taxon>
    </lineage>
</organism>
<comment type="similarity">
    <text evidence="5">Belongs to the FliO/MopB family.</text>
</comment>
<evidence type="ECO:0000256" key="5">
    <source>
        <dbReference type="RuleBase" id="RU362064"/>
    </source>
</evidence>
<accession>A0ABM8FUM9</accession>
<sequence>MLGLLWYLQRRIGRRMQRRRHDAEISVIGKQALSPKAQLMIVETDDRRYVLGVTEHGVNLIDSLPANHVARPVRSDLDSADLDSAALDSSDHDSADFESLLAAEQAASGEPQTLRRHRRPEPTDRLGGSILSAQTWRQTADFLRRTR</sequence>